<accession>A0ACC2KID7</accession>
<keyword evidence="2" id="KW-1185">Reference proteome</keyword>
<reference evidence="1 2" key="1">
    <citation type="journal article" date="2022" name="Hortic Res">
        <title>A haplotype resolved chromosomal level avocado genome allows analysis of novel avocado genes.</title>
        <authorList>
            <person name="Nath O."/>
            <person name="Fletcher S.J."/>
            <person name="Hayward A."/>
            <person name="Shaw L.M."/>
            <person name="Masouleh A.K."/>
            <person name="Furtado A."/>
            <person name="Henry R.J."/>
            <person name="Mitter N."/>
        </authorList>
    </citation>
    <scope>NUCLEOTIDE SEQUENCE [LARGE SCALE GENOMIC DNA]</scope>
    <source>
        <strain evidence="2">cv. Hass</strain>
    </source>
</reference>
<sequence>MSSPLTLSSSPPSLSSLFSSLSPSPSPKPYFHHSPISCGPRDNRPQLLRGRVLSSEAILAIQALKRSSSRSADSSTSAAHLRPLFSRLIKPDLLAALRELLRQNHCLLALAVFSAARREPWYRTDYSLYAEIISAFARNGMPSEIDRLVADIVEEGFYAGDSRGLGRLLRTLVAAERPKSVIDVYQLMKRGECVLDEFMYKVLTKGLRRLGEIEVADEIERDYASKV</sequence>
<dbReference type="Proteomes" id="UP001234297">
    <property type="component" value="Chromosome 9"/>
</dbReference>
<evidence type="ECO:0000313" key="2">
    <source>
        <dbReference type="Proteomes" id="UP001234297"/>
    </source>
</evidence>
<protein>
    <submittedName>
        <fullName evidence="1">Uncharacterized protein</fullName>
    </submittedName>
</protein>
<proteinExistence type="predicted"/>
<comment type="caution">
    <text evidence="1">The sequence shown here is derived from an EMBL/GenBank/DDBJ whole genome shotgun (WGS) entry which is preliminary data.</text>
</comment>
<dbReference type="EMBL" id="CM056817">
    <property type="protein sequence ID" value="KAJ8620930.1"/>
    <property type="molecule type" value="Genomic_DNA"/>
</dbReference>
<evidence type="ECO:0000313" key="1">
    <source>
        <dbReference type="EMBL" id="KAJ8620930.1"/>
    </source>
</evidence>
<organism evidence="1 2">
    <name type="scientific">Persea americana</name>
    <name type="common">Avocado</name>
    <dbReference type="NCBI Taxonomy" id="3435"/>
    <lineage>
        <taxon>Eukaryota</taxon>
        <taxon>Viridiplantae</taxon>
        <taxon>Streptophyta</taxon>
        <taxon>Embryophyta</taxon>
        <taxon>Tracheophyta</taxon>
        <taxon>Spermatophyta</taxon>
        <taxon>Magnoliopsida</taxon>
        <taxon>Magnoliidae</taxon>
        <taxon>Laurales</taxon>
        <taxon>Lauraceae</taxon>
        <taxon>Persea</taxon>
    </lineage>
</organism>
<gene>
    <name evidence="1" type="ORF">MRB53_029459</name>
</gene>
<name>A0ACC2KID7_PERAE</name>